<proteinExistence type="predicted"/>
<protein>
    <submittedName>
        <fullName evidence="1">Uncharacterized protein</fullName>
    </submittedName>
</protein>
<dbReference type="AlphaFoldDB" id="A0A2S5CJB8"/>
<comment type="caution">
    <text evidence="1">The sequence shown here is derived from an EMBL/GenBank/DDBJ whole genome shotgun (WGS) entry which is preliminary data.</text>
</comment>
<evidence type="ECO:0000313" key="2">
    <source>
        <dbReference type="Proteomes" id="UP000237423"/>
    </source>
</evidence>
<sequence>MKRPIIISGHGDILVFRTVEEACSYIELIDVKNGEYIAFDADGFSLTLAIVKKPRTCFGFLNINRLAVTILDEKYENKAEDLAALLLPFLNAANIKNVGAGMGLPDLISAVENYVLPDRAA</sequence>
<dbReference type="RefSeq" id="WP_103975038.1">
    <property type="nucleotide sequence ID" value="NZ_PGFZ01000008.1"/>
</dbReference>
<dbReference type="EMBL" id="PGFZ01000008">
    <property type="protein sequence ID" value="POZ50889.1"/>
    <property type="molecule type" value="Genomic_DNA"/>
</dbReference>
<accession>A0A2S5CJB8</accession>
<evidence type="ECO:0000313" key="1">
    <source>
        <dbReference type="EMBL" id="POZ50889.1"/>
    </source>
</evidence>
<organism evidence="1 2">
    <name type="scientific">Methylovulum psychrotolerans</name>
    <dbReference type="NCBI Taxonomy" id="1704499"/>
    <lineage>
        <taxon>Bacteria</taxon>
        <taxon>Pseudomonadati</taxon>
        <taxon>Pseudomonadota</taxon>
        <taxon>Gammaproteobacteria</taxon>
        <taxon>Methylococcales</taxon>
        <taxon>Methylococcaceae</taxon>
        <taxon>Methylovulum</taxon>
    </lineage>
</organism>
<gene>
    <name evidence="1" type="ORF">AADEFJLK_03361</name>
</gene>
<reference evidence="1 2" key="1">
    <citation type="submission" date="2017-11" db="EMBL/GenBank/DDBJ databases">
        <title>Draft Genome Sequence of Methylobacter psychrotolerans Sph1T, an Obligate Methanotroph from Low-Temperature Environments.</title>
        <authorList>
            <person name="Oshkin I.Y."/>
            <person name="Miroshnikov K."/>
            <person name="Belova S.E."/>
            <person name="Korzhenkov A."/>
            <person name="Toshchakov S.V."/>
            <person name="Dedysh S.N."/>
        </authorList>
    </citation>
    <scope>NUCLEOTIDE SEQUENCE [LARGE SCALE GENOMIC DNA]</scope>
    <source>
        <strain evidence="1 2">Sph1</strain>
    </source>
</reference>
<name>A0A2S5CJB8_9GAMM</name>
<dbReference type="Proteomes" id="UP000237423">
    <property type="component" value="Unassembled WGS sequence"/>
</dbReference>